<dbReference type="Pfam" id="PF00098">
    <property type="entry name" value="zf-CCHC"/>
    <property type="match status" value="1"/>
</dbReference>
<keyword evidence="19" id="KW-0863">Zinc-finger</keyword>
<evidence type="ECO:0000313" key="25">
    <source>
        <dbReference type="EMBL" id="PNF19227.1"/>
    </source>
</evidence>
<evidence type="ECO:0000259" key="24">
    <source>
        <dbReference type="PROSITE" id="PS51007"/>
    </source>
</evidence>
<gene>
    <name evidence="25" type="ORF">B7P43_G08211</name>
</gene>
<dbReference type="GO" id="GO:0015074">
    <property type="term" value="P:DNA integration"/>
    <property type="evidence" value="ECO:0007669"/>
    <property type="project" value="UniProtKB-KW"/>
</dbReference>
<keyword evidence="5 20" id="KW-0479">Metal-binding</keyword>
<keyword evidence="15 20" id="KW-0408">Iron</keyword>
<feature type="compositionally biased region" description="Basic residues" evidence="21">
    <location>
        <begin position="43"/>
        <end position="54"/>
    </location>
</feature>
<evidence type="ECO:0000256" key="18">
    <source>
        <dbReference type="ARBA" id="ARBA00023268"/>
    </source>
</evidence>
<evidence type="ECO:0000256" key="6">
    <source>
        <dbReference type="ARBA" id="ARBA00022741"/>
    </source>
</evidence>
<evidence type="ECO:0000259" key="22">
    <source>
        <dbReference type="PROSITE" id="PS50158"/>
    </source>
</evidence>
<feature type="region of interest" description="Disordered" evidence="21">
    <location>
        <begin position="560"/>
        <end position="606"/>
    </location>
</feature>
<evidence type="ECO:0000256" key="10">
    <source>
        <dbReference type="ARBA" id="ARBA00022840"/>
    </source>
</evidence>
<dbReference type="InterPro" id="IPR054722">
    <property type="entry name" value="PolX-like_BBD"/>
</dbReference>
<evidence type="ECO:0000313" key="26">
    <source>
        <dbReference type="Proteomes" id="UP000235965"/>
    </source>
</evidence>
<keyword evidence="13" id="KW-0695">RNA-directed DNA polymerase</keyword>
<evidence type="ECO:0000256" key="2">
    <source>
        <dbReference type="ARBA" id="ARBA00022612"/>
    </source>
</evidence>
<evidence type="ECO:0000256" key="19">
    <source>
        <dbReference type="PROSITE-ProRule" id="PRU00047"/>
    </source>
</evidence>
<keyword evidence="2" id="KW-1188">Viral release from host cell</keyword>
<evidence type="ECO:0000256" key="15">
    <source>
        <dbReference type="ARBA" id="ARBA00023004"/>
    </source>
</evidence>
<evidence type="ECO:0000256" key="17">
    <source>
        <dbReference type="ARBA" id="ARBA00023172"/>
    </source>
</evidence>
<dbReference type="PANTHER" id="PTHR42648">
    <property type="entry name" value="TRANSPOSASE, PUTATIVE-RELATED"/>
    <property type="match status" value="1"/>
</dbReference>
<dbReference type="PROSITE" id="PS51007">
    <property type="entry name" value="CYTC"/>
    <property type="match status" value="1"/>
</dbReference>
<dbReference type="GO" id="GO:0003676">
    <property type="term" value="F:nucleic acid binding"/>
    <property type="evidence" value="ECO:0007669"/>
    <property type="project" value="InterPro"/>
</dbReference>
<feature type="domain" description="Cytochrome c" evidence="24">
    <location>
        <begin position="61"/>
        <end position="191"/>
    </location>
</feature>
<dbReference type="Pfam" id="PF07727">
    <property type="entry name" value="RVT_2"/>
    <property type="match status" value="1"/>
</dbReference>
<dbReference type="SUPFAM" id="SSF53098">
    <property type="entry name" value="Ribonuclease H-like"/>
    <property type="match status" value="1"/>
</dbReference>
<dbReference type="SUPFAM" id="SSF57756">
    <property type="entry name" value="Retrovirus zinc finger-like domains"/>
    <property type="match status" value="1"/>
</dbReference>
<feature type="region of interest" description="Disordered" evidence="21">
    <location>
        <begin position="41"/>
        <end position="64"/>
    </location>
</feature>
<keyword evidence="7" id="KW-0064">Aspartyl protease</keyword>
<dbReference type="GO" id="GO:0042575">
    <property type="term" value="C:DNA polymerase complex"/>
    <property type="evidence" value="ECO:0007669"/>
    <property type="project" value="UniProtKB-ARBA"/>
</dbReference>
<dbReference type="GO" id="GO:0004190">
    <property type="term" value="F:aspartic-type endopeptidase activity"/>
    <property type="evidence" value="ECO:0007669"/>
    <property type="project" value="UniProtKB-KW"/>
</dbReference>
<keyword evidence="3" id="KW-0645">Protease</keyword>
<dbReference type="STRING" id="105785.A0A2J7PSB2"/>
<evidence type="ECO:0000256" key="5">
    <source>
        <dbReference type="ARBA" id="ARBA00022723"/>
    </source>
</evidence>
<dbReference type="GO" id="GO:0006310">
    <property type="term" value="P:DNA recombination"/>
    <property type="evidence" value="ECO:0007669"/>
    <property type="project" value="UniProtKB-KW"/>
</dbReference>
<dbReference type="InterPro" id="IPR009056">
    <property type="entry name" value="Cyt_c-like_dom"/>
</dbReference>
<dbReference type="EMBL" id="NEVH01021933">
    <property type="protein sequence ID" value="PNF19227.1"/>
    <property type="molecule type" value="Genomic_DNA"/>
</dbReference>
<dbReference type="InterPro" id="IPR039537">
    <property type="entry name" value="Retrotran_Ty1/copia-like"/>
</dbReference>
<evidence type="ECO:0000256" key="3">
    <source>
        <dbReference type="ARBA" id="ARBA00022670"/>
    </source>
</evidence>
<organism evidence="25 26">
    <name type="scientific">Cryptotermes secundus</name>
    <dbReference type="NCBI Taxonomy" id="105785"/>
    <lineage>
        <taxon>Eukaryota</taxon>
        <taxon>Metazoa</taxon>
        <taxon>Ecdysozoa</taxon>
        <taxon>Arthropoda</taxon>
        <taxon>Hexapoda</taxon>
        <taxon>Insecta</taxon>
        <taxon>Pterygota</taxon>
        <taxon>Neoptera</taxon>
        <taxon>Polyneoptera</taxon>
        <taxon>Dictyoptera</taxon>
        <taxon>Blattodea</taxon>
        <taxon>Blattoidea</taxon>
        <taxon>Termitoidae</taxon>
        <taxon>Kalotermitidae</taxon>
        <taxon>Cryptotermitinae</taxon>
        <taxon>Cryptotermes</taxon>
    </lineage>
</organism>
<dbReference type="GO" id="GO:0020037">
    <property type="term" value="F:heme binding"/>
    <property type="evidence" value="ECO:0007669"/>
    <property type="project" value="InterPro"/>
</dbReference>
<keyword evidence="14" id="KW-0548">Nucleotidyltransferase</keyword>
<dbReference type="InterPro" id="IPR001878">
    <property type="entry name" value="Znf_CCHC"/>
</dbReference>
<dbReference type="Gene3D" id="3.30.420.10">
    <property type="entry name" value="Ribonuclease H-like superfamily/Ribonuclease H"/>
    <property type="match status" value="1"/>
</dbReference>
<dbReference type="SMART" id="SM00343">
    <property type="entry name" value="ZnF_C2HC"/>
    <property type="match status" value="1"/>
</dbReference>
<reference evidence="25 26" key="1">
    <citation type="submission" date="2017-12" db="EMBL/GenBank/DDBJ databases">
        <title>Hemimetabolous genomes reveal molecular basis of termite eusociality.</title>
        <authorList>
            <person name="Harrison M.C."/>
            <person name="Jongepier E."/>
            <person name="Robertson H.M."/>
            <person name="Arning N."/>
            <person name="Bitard-Feildel T."/>
            <person name="Chao H."/>
            <person name="Childers C.P."/>
            <person name="Dinh H."/>
            <person name="Doddapaneni H."/>
            <person name="Dugan S."/>
            <person name="Gowin J."/>
            <person name="Greiner C."/>
            <person name="Han Y."/>
            <person name="Hu H."/>
            <person name="Hughes D.S.T."/>
            <person name="Huylmans A.-K."/>
            <person name="Kemena C."/>
            <person name="Kremer L.P.M."/>
            <person name="Lee S.L."/>
            <person name="Lopez-Ezquerra A."/>
            <person name="Mallet L."/>
            <person name="Monroy-Kuhn J.M."/>
            <person name="Moser A."/>
            <person name="Murali S.C."/>
            <person name="Muzny D.M."/>
            <person name="Otani S."/>
            <person name="Piulachs M.-D."/>
            <person name="Poelchau M."/>
            <person name="Qu J."/>
            <person name="Schaub F."/>
            <person name="Wada-Katsumata A."/>
            <person name="Worley K.C."/>
            <person name="Xie Q."/>
            <person name="Ylla G."/>
            <person name="Poulsen M."/>
            <person name="Gibbs R.A."/>
            <person name="Schal C."/>
            <person name="Richards S."/>
            <person name="Belles X."/>
            <person name="Korb J."/>
            <person name="Bornberg-Bauer E."/>
        </authorList>
    </citation>
    <scope>NUCLEOTIDE SEQUENCE [LARGE SCALE GENOMIC DNA]</scope>
    <source>
        <tissue evidence="25">Whole body</tissue>
    </source>
</reference>
<evidence type="ECO:0000256" key="14">
    <source>
        <dbReference type="ARBA" id="ARBA00022932"/>
    </source>
</evidence>
<keyword evidence="8" id="KW-0255">Endonuclease</keyword>
<keyword evidence="4" id="KW-0540">Nuclease</keyword>
<dbReference type="InterPro" id="IPR001584">
    <property type="entry name" value="Integrase_cat-core"/>
</dbReference>
<keyword evidence="16" id="KW-0917">Virion maturation</keyword>
<evidence type="ECO:0000256" key="11">
    <source>
        <dbReference type="ARBA" id="ARBA00022842"/>
    </source>
</evidence>
<dbReference type="InParanoid" id="A0A2J7PSB2"/>
<protein>
    <recommendedName>
        <fullName evidence="27">Retrovirus-related Pol polyprotein from transposon TNT 1-94</fullName>
    </recommendedName>
</protein>
<keyword evidence="18" id="KW-0511">Multifunctional enzyme</keyword>
<evidence type="ECO:0000256" key="20">
    <source>
        <dbReference type="PROSITE-ProRule" id="PRU00433"/>
    </source>
</evidence>
<keyword evidence="10" id="KW-0067">ATP-binding</keyword>
<dbReference type="GO" id="GO:0006508">
    <property type="term" value="P:proteolysis"/>
    <property type="evidence" value="ECO:0007669"/>
    <property type="project" value="UniProtKB-KW"/>
</dbReference>
<dbReference type="PANTHER" id="PTHR42648:SF11">
    <property type="entry name" value="TRANSPOSON TY4-P GAG-POL POLYPROTEIN"/>
    <property type="match status" value="1"/>
</dbReference>
<keyword evidence="17" id="KW-0233">DNA recombination</keyword>
<dbReference type="GO" id="GO:0005524">
    <property type="term" value="F:ATP binding"/>
    <property type="evidence" value="ECO:0007669"/>
    <property type="project" value="UniProtKB-KW"/>
</dbReference>
<evidence type="ECO:0000256" key="12">
    <source>
        <dbReference type="ARBA" id="ARBA00022908"/>
    </source>
</evidence>
<dbReference type="InterPro" id="IPR036397">
    <property type="entry name" value="RNaseH_sf"/>
</dbReference>
<evidence type="ECO:0000256" key="8">
    <source>
        <dbReference type="ARBA" id="ARBA00022759"/>
    </source>
</evidence>
<keyword evidence="11" id="KW-0460">Magnesium</keyword>
<dbReference type="AlphaFoldDB" id="A0A2J7PSB2"/>
<proteinExistence type="predicted"/>
<keyword evidence="14" id="KW-0239">DNA-directed DNA polymerase</keyword>
<feature type="compositionally biased region" description="Basic and acidic residues" evidence="21">
    <location>
        <begin position="55"/>
        <end position="64"/>
    </location>
</feature>
<keyword evidence="6" id="KW-0547">Nucleotide-binding</keyword>
<keyword evidence="12" id="KW-0229">DNA integration</keyword>
<accession>A0A2J7PSB2</accession>
<dbReference type="SUPFAM" id="SSF56672">
    <property type="entry name" value="DNA/RNA polymerases"/>
    <property type="match status" value="1"/>
</dbReference>
<dbReference type="PROSITE" id="PS50158">
    <property type="entry name" value="ZF_CCHC"/>
    <property type="match status" value="1"/>
</dbReference>
<evidence type="ECO:0000259" key="23">
    <source>
        <dbReference type="PROSITE" id="PS50994"/>
    </source>
</evidence>
<dbReference type="PROSITE" id="PS50994">
    <property type="entry name" value="INTEGRASE"/>
    <property type="match status" value="1"/>
</dbReference>
<dbReference type="GO" id="GO:0009055">
    <property type="term" value="F:electron transfer activity"/>
    <property type="evidence" value="ECO:0007669"/>
    <property type="project" value="InterPro"/>
</dbReference>
<evidence type="ECO:0000256" key="4">
    <source>
        <dbReference type="ARBA" id="ARBA00022722"/>
    </source>
</evidence>
<dbReference type="Pfam" id="PF22936">
    <property type="entry name" value="Pol_BBD"/>
    <property type="match status" value="1"/>
</dbReference>
<evidence type="ECO:0000256" key="1">
    <source>
        <dbReference type="ARBA" id="ARBA00002180"/>
    </source>
</evidence>
<dbReference type="Proteomes" id="UP000235965">
    <property type="component" value="Unassembled WGS sequence"/>
</dbReference>
<name>A0A2J7PSB2_9NEOP</name>
<keyword evidence="20" id="KW-0349">Heme</keyword>
<dbReference type="InterPro" id="IPR043502">
    <property type="entry name" value="DNA/RNA_pol_sf"/>
</dbReference>
<dbReference type="InterPro" id="IPR057670">
    <property type="entry name" value="SH3_retrovirus"/>
</dbReference>
<dbReference type="GO" id="GO:0004519">
    <property type="term" value="F:endonuclease activity"/>
    <property type="evidence" value="ECO:0007669"/>
    <property type="project" value="UniProtKB-KW"/>
</dbReference>
<evidence type="ECO:0008006" key="27">
    <source>
        <dbReference type="Google" id="ProtNLM"/>
    </source>
</evidence>
<evidence type="ECO:0000256" key="16">
    <source>
        <dbReference type="ARBA" id="ARBA00023113"/>
    </source>
</evidence>
<dbReference type="InterPro" id="IPR012337">
    <property type="entry name" value="RNaseH-like_sf"/>
</dbReference>
<dbReference type="GO" id="GO:0008270">
    <property type="term" value="F:zinc ion binding"/>
    <property type="evidence" value="ECO:0007669"/>
    <property type="project" value="UniProtKB-KW"/>
</dbReference>
<keyword evidence="19" id="KW-0862">Zinc</keyword>
<feature type="domain" description="CCHC-type" evidence="22">
    <location>
        <begin position="73"/>
        <end position="89"/>
    </location>
</feature>
<keyword evidence="26" id="KW-1185">Reference proteome</keyword>
<evidence type="ECO:0000256" key="7">
    <source>
        <dbReference type="ARBA" id="ARBA00022750"/>
    </source>
</evidence>
<feature type="domain" description="Integrase catalytic" evidence="23">
    <location>
        <begin position="312"/>
        <end position="487"/>
    </location>
</feature>
<sequence length="1122" mass="126907">MSLFNLKEPMTVDELVGKLLAIDDLRNTSEQPNQEEIAMYTQGKKRQQFRQHKSSTHEDRADKEGGEKKFQFKCYKCHETGHKASECPSKGLKWGTGKEKGKFKTRTGAMMSMAGERPIVGKWYIDSCCSNHVSPDKKCMTEFTQETPSIAITVANNQVMESKGKGNVPIMLKGSDDARELSNVLYVPDATANLLSVSNTVKKGYCMFFSADKGCQIFNSKGCRVTGTIVGTAKDVGGIYELEVEDKLKCYAISQPKANRANIQSPALWHQRLVHLNAADMLKLRKIDCGVNFPDSENKLDCIPCVTGKLARQPFPLSESRSSKRLELVHADLCGPLEERSFSGSRYVLLLKDDYSRKMFGYFLATKSDVFKHFKEFTLRAEIETGEKLKCIRTDNGTEFCNKQMNEFLAERGIKHERTVIFCPEQNGRIERSNRTVIETARTLLEGAGLHKRYWAEAVNTAIYVRNRCPSKAVSGKIPEELWRQKRISLSHLRVFGCEAYAHIPKQKRRKLDPKGEKKIFVGYSESSKAYRLLDTDHKGNLTIAKTVVFFENKFPGKLVDDSKPTPDPLPVVSEFHSKDPDDMEEANVQDKSGSEDSRSTTTVDSEDHDIQLVEEGGSHQDQAGEDTQVRRYPLRKRTPRVFPDHVMYSAVQCDQEPEDIEQALKCADSDKWIEAINEELDALKSNKAWDLVNLPPGEKAVGNKWVFKIKHDSEGKITKHKARLVAKGFTQTYGFNYTETFSPVVRYSTLRLLLSLAIQLDWKIDHWDIVTAFLHGPLKENVYMVPPYGLNATDVKGKVCKLRTGLYGLKQSSRIWYEQLHSELCKYDFRQCEFEPCVYTKSSEKGVVIVAIYVDDIFVFYSNTVEMQKLRKALSNEFPVKNLGAAKNILGMRVERSNNVITLDQSNYIRNVLDKFSMQDSKPARTPLVTGTQLEKGVCDTSFPYQSLVGCLMYIGVCTRPDIIHAVSLLSRFNTCYGEVHVRAAKRVLRYLKGTVDTKLTFQKNTTAKLDLCGYVDAAHGNDPLDKTSYTGYVFKLGGNVISWESRKQDSLSLSSTEAEYKGLNDAARECVRLHDLLNGLVEGIKEGIYLSNFVLELMDDEKVPVIFNDNQSAQMLSKDR</sequence>
<dbReference type="InterPro" id="IPR036875">
    <property type="entry name" value="Znf_CCHC_sf"/>
</dbReference>
<comment type="function">
    <text evidence="1">The aspartyl protease (PR) mediates the proteolytic cleavages of the Gag and Gag-Pol polyproteins after assembly of the VLP.</text>
</comment>
<keyword evidence="9" id="KW-0378">Hydrolase</keyword>
<dbReference type="InterPro" id="IPR013103">
    <property type="entry name" value="RVT_2"/>
</dbReference>
<keyword evidence="14" id="KW-0808">Transferase</keyword>
<evidence type="ECO:0000256" key="9">
    <source>
        <dbReference type="ARBA" id="ARBA00022801"/>
    </source>
</evidence>
<dbReference type="GO" id="GO:0003964">
    <property type="term" value="F:RNA-directed DNA polymerase activity"/>
    <property type="evidence" value="ECO:0007669"/>
    <property type="project" value="UniProtKB-KW"/>
</dbReference>
<evidence type="ECO:0000256" key="13">
    <source>
        <dbReference type="ARBA" id="ARBA00022918"/>
    </source>
</evidence>
<comment type="caution">
    <text evidence="25">The sequence shown here is derived from an EMBL/GenBank/DDBJ whole genome shotgun (WGS) entry which is preliminary data.</text>
</comment>
<dbReference type="OrthoDB" id="413361at2759"/>
<evidence type="ECO:0000256" key="21">
    <source>
        <dbReference type="SAM" id="MobiDB-lite"/>
    </source>
</evidence>
<dbReference type="Pfam" id="PF00665">
    <property type="entry name" value="rve"/>
    <property type="match status" value="1"/>
</dbReference>
<dbReference type="Pfam" id="PF25597">
    <property type="entry name" value="SH3_retrovirus"/>
    <property type="match status" value="1"/>
</dbReference>
<dbReference type="GO" id="GO:0003887">
    <property type="term" value="F:DNA-directed DNA polymerase activity"/>
    <property type="evidence" value="ECO:0007669"/>
    <property type="project" value="UniProtKB-KW"/>
</dbReference>
<dbReference type="CDD" id="cd09272">
    <property type="entry name" value="RNase_HI_RT_Ty1"/>
    <property type="match status" value="1"/>
</dbReference>